<dbReference type="AlphaFoldDB" id="A0A9P6AUN5"/>
<dbReference type="OrthoDB" id="2418900at2759"/>
<organism evidence="2 3">
    <name type="scientific">Hydnum rufescens UP504</name>
    <dbReference type="NCBI Taxonomy" id="1448309"/>
    <lineage>
        <taxon>Eukaryota</taxon>
        <taxon>Fungi</taxon>
        <taxon>Dikarya</taxon>
        <taxon>Basidiomycota</taxon>
        <taxon>Agaricomycotina</taxon>
        <taxon>Agaricomycetes</taxon>
        <taxon>Cantharellales</taxon>
        <taxon>Hydnaceae</taxon>
        <taxon>Hydnum</taxon>
    </lineage>
</organism>
<evidence type="ECO:0000313" key="2">
    <source>
        <dbReference type="EMBL" id="KAF9512255.1"/>
    </source>
</evidence>
<comment type="caution">
    <text evidence="2">The sequence shown here is derived from an EMBL/GenBank/DDBJ whole genome shotgun (WGS) entry which is preliminary data.</text>
</comment>
<gene>
    <name evidence="2" type="ORF">BS47DRAFT_1265585</name>
    <name evidence="1" type="ORF">BS47DRAFT_1266535</name>
</gene>
<keyword evidence="3" id="KW-1185">Reference proteome</keyword>
<dbReference type="InterPro" id="IPR041078">
    <property type="entry name" value="Plavaka"/>
</dbReference>
<name>A0A9P6AUN5_9AGAM</name>
<accession>A0A9P6AUN5</accession>
<dbReference type="Pfam" id="PF18759">
    <property type="entry name" value="Plavaka"/>
    <property type="match status" value="1"/>
</dbReference>
<feature type="non-terminal residue" evidence="2">
    <location>
        <position position="136"/>
    </location>
</feature>
<proteinExistence type="predicted"/>
<reference evidence="2" key="1">
    <citation type="journal article" date="2020" name="Nat. Commun.">
        <title>Large-scale genome sequencing of mycorrhizal fungi provides insights into the early evolution of symbiotic traits.</title>
        <authorList>
            <person name="Miyauchi S."/>
            <person name="Kiss E."/>
            <person name="Kuo A."/>
            <person name="Drula E."/>
            <person name="Kohler A."/>
            <person name="Sanchez-Garcia M."/>
            <person name="Morin E."/>
            <person name="Andreopoulos B."/>
            <person name="Barry K.W."/>
            <person name="Bonito G."/>
            <person name="Buee M."/>
            <person name="Carver A."/>
            <person name="Chen C."/>
            <person name="Cichocki N."/>
            <person name="Clum A."/>
            <person name="Culley D."/>
            <person name="Crous P.W."/>
            <person name="Fauchery L."/>
            <person name="Girlanda M."/>
            <person name="Hayes R.D."/>
            <person name="Keri Z."/>
            <person name="LaButti K."/>
            <person name="Lipzen A."/>
            <person name="Lombard V."/>
            <person name="Magnuson J."/>
            <person name="Maillard F."/>
            <person name="Murat C."/>
            <person name="Nolan M."/>
            <person name="Ohm R.A."/>
            <person name="Pangilinan J."/>
            <person name="Pereira M.F."/>
            <person name="Perotto S."/>
            <person name="Peter M."/>
            <person name="Pfister S."/>
            <person name="Riley R."/>
            <person name="Sitrit Y."/>
            <person name="Stielow J.B."/>
            <person name="Szollosi G."/>
            <person name="Zifcakova L."/>
            <person name="Stursova M."/>
            <person name="Spatafora J.W."/>
            <person name="Tedersoo L."/>
            <person name="Vaario L.M."/>
            <person name="Yamada A."/>
            <person name="Yan M."/>
            <person name="Wang P."/>
            <person name="Xu J."/>
            <person name="Bruns T."/>
            <person name="Baldrian P."/>
            <person name="Vilgalys R."/>
            <person name="Dunand C."/>
            <person name="Henrissat B."/>
            <person name="Grigoriev I.V."/>
            <person name="Hibbett D."/>
            <person name="Nagy L.G."/>
            <person name="Martin F.M."/>
        </authorList>
    </citation>
    <scope>NUCLEOTIDE SEQUENCE</scope>
    <source>
        <strain evidence="2">UP504</strain>
    </source>
</reference>
<dbReference type="EMBL" id="MU128989">
    <property type="protein sequence ID" value="KAF9512255.1"/>
    <property type="molecule type" value="Genomic_DNA"/>
</dbReference>
<evidence type="ECO:0000313" key="3">
    <source>
        <dbReference type="Proteomes" id="UP000886523"/>
    </source>
</evidence>
<sequence>KLPKGATLQAIIIASDETHLTNFSGDKSMHAVYITLGNIHSNIWQKPTFGACMLLAKLPTSKFTNTAQHKPRILKQWLFHKSLKVVLKPLSIHCCKLHKTVGPDGYVQYTFPVLMGWIADLKEQLVIAGTTQFTCP</sequence>
<protein>
    <submittedName>
        <fullName evidence="2">Uncharacterized protein</fullName>
    </submittedName>
</protein>
<feature type="non-terminal residue" evidence="2">
    <location>
        <position position="1"/>
    </location>
</feature>
<evidence type="ECO:0000313" key="1">
    <source>
        <dbReference type="EMBL" id="KAF9512253.1"/>
    </source>
</evidence>
<dbReference type="Proteomes" id="UP000886523">
    <property type="component" value="Unassembled WGS sequence"/>
</dbReference>
<dbReference type="EMBL" id="MU128989">
    <property type="protein sequence ID" value="KAF9512253.1"/>
    <property type="molecule type" value="Genomic_DNA"/>
</dbReference>